<evidence type="ECO:0000313" key="1">
    <source>
        <dbReference type="EMBL" id="KAH7566118.1"/>
    </source>
</evidence>
<dbReference type="InterPro" id="IPR037239">
    <property type="entry name" value="OSBP_sf"/>
</dbReference>
<comment type="caution">
    <text evidence="1">The sequence shown here is derived from an EMBL/GenBank/DDBJ whole genome shotgun (WGS) entry which is preliminary data.</text>
</comment>
<organism evidence="1 2">
    <name type="scientific">Xanthoceras sorbifolium</name>
    <dbReference type="NCBI Taxonomy" id="99658"/>
    <lineage>
        <taxon>Eukaryota</taxon>
        <taxon>Viridiplantae</taxon>
        <taxon>Streptophyta</taxon>
        <taxon>Embryophyta</taxon>
        <taxon>Tracheophyta</taxon>
        <taxon>Spermatophyta</taxon>
        <taxon>Magnoliopsida</taxon>
        <taxon>eudicotyledons</taxon>
        <taxon>Gunneridae</taxon>
        <taxon>Pentapetalae</taxon>
        <taxon>rosids</taxon>
        <taxon>malvids</taxon>
        <taxon>Sapindales</taxon>
        <taxon>Sapindaceae</taxon>
        <taxon>Xanthoceroideae</taxon>
        <taxon>Xanthoceras</taxon>
    </lineage>
</organism>
<gene>
    <name evidence="1" type="ORF">JRO89_XS08G0091900</name>
</gene>
<evidence type="ECO:0000313" key="2">
    <source>
        <dbReference type="Proteomes" id="UP000827721"/>
    </source>
</evidence>
<proteinExistence type="predicted"/>
<sequence length="63" mass="7199">MEQGNNIHLQPYSRELYCDHYGTMRIEGNHEYSCKLKFKEQSIIDRNPHQASGGGNEDNACLG</sequence>
<keyword evidence="2" id="KW-1185">Reference proteome</keyword>
<accession>A0ABQ8HP49</accession>
<dbReference type="Gene3D" id="2.40.160.120">
    <property type="match status" value="1"/>
</dbReference>
<protein>
    <submittedName>
        <fullName evidence="1">Uncharacterized protein</fullName>
    </submittedName>
</protein>
<dbReference type="EMBL" id="JAFEMO010000008">
    <property type="protein sequence ID" value="KAH7566118.1"/>
    <property type="molecule type" value="Genomic_DNA"/>
</dbReference>
<dbReference type="SUPFAM" id="SSF144000">
    <property type="entry name" value="Oxysterol-binding protein-like"/>
    <property type="match status" value="1"/>
</dbReference>
<reference evidence="1 2" key="1">
    <citation type="submission" date="2021-02" db="EMBL/GenBank/DDBJ databases">
        <title>Plant Genome Project.</title>
        <authorList>
            <person name="Zhang R.-G."/>
        </authorList>
    </citation>
    <scope>NUCLEOTIDE SEQUENCE [LARGE SCALE GENOMIC DNA]</scope>
    <source>
        <tissue evidence="1">Leaves</tissue>
    </source>
</reference>
<dbReference type="Proteomes" id="UP000827721">
    <property type="component" value="Unassembled WGS sequence"/>
</dbReference>
<name>A0ABQ8HP49_9ROSI</name>